<dbReference type="InterPro" id="IPR018640">
    <property type="entry name" value="DUF2063"/>
</dbReference>
<dbReference type="InterPro" id="IPR044922">
    <property type="entry name" value="DUF2063_N_sf"/>
</dbReference>
<evidence type="ECO:0000259" key="1">
    <source>
        <dbReference type="Pfam" id="PF09836"/>
    </source>
</evidence>
<protein>
    <submittedName>
        <fullName evidence="2">DUF2063 domain-containing protein</fullName>
    </submittedName>
</protein>
<feature type="domain" description="Putative DNA-binding" evidence="1">
    <location>
        <begin position="7"/>
        <end position="103"/>
    </location>
</feature>
<evidence type="ECO:0000313" key="2">
    <source>
        <dbReference type="EMBL" id="ARD23482.1"/>
    </source>
</evidence>
<sequence>MSKLAKIQQEFMQYLLFEASPEHPQSITHRVAQQTGISAQHRLEIYANAYRTRLTETLETDHQILALYLGDELFDKLSKEYIQTHPSATSSLRHFCNNLTEYLRQDAFFSQYPILADIAEFERRLLVAFDAADADRIGFEALQHLPPEYWPNCQLRFHPSVQVFSCQSNAVESWQALKADTHPDAPYYKRERHWLLWRNSERLTQFESLTVSQHALLTGFIAGQNFAQQCELMLNWYDEHSAPAVVLQTLQDWFKKGMIRSLSN</sequence>
<evidence type="ECO:0000313" key="3">
    <source>
        <dbReference type="Proteomes" id="UP000191820"/>
    </source>
</evidence>
<name>A0ABN4YLN9_9GAMM</name>
<organism evidence="2 3">
    <name type="scientific">Shewanella japonica</name>
    <dbReference type="NCBI Taxonomy" id="93973"/>
    <lineage>
        <taxon>Bacteria</taxon>
        <taxon>Pseudomonadati</taxon>
        <taxon>Pseudomonadota</taxon>
        <taxon>Gammaproteobacteria</taxon>
        <taxon>Alteromonadales</taxon>
        <taxon>Shewanellaceae</taxon>
        <taxon>Shewanella</taxon>
    </lineage>
</organism>
<proteinExistence type="predicted"/>
<dbReference type="EMBL" id="CP020472">
    <property type="protein sequence ID" value="ARD23482.1"/>
    <property type="molecule type" value="Genomic_DNA"/>
</dbReference>
<reference evidence="2 3" key="1">
    <citation type="submission" date="2017-03" db="EMBL/GenBank/DDBJ databases">
        <title>Genome sequencing of Shewanella japonica KCTC 22435.</title>
        <authorList>
            <person name="Kim K.M."/>
        </authorList>
    </citation>
    <scope>NUCLEOTIDE SEQUENCE [LARGE SCALE GENOMIC DNA]</scope>
    <source>
        <strain evidence="2 3">KCTC 22435</strain>
    </source>
</reference>
<dbReference type="Gene3D" id="1.10.150.690">
    <property type="entry name" value="DUF2063"/>
    <property type="match status" value="1"/>
</dbReference>
<dbReference type="RefSeq" id="WP_055023663.1">
    <property type="nucleotide sequence ID" value="NZ_CP020472.1"/>
</dbReference>
<dbReference type="Pfam" id="PF09836">
    <property type="entry name" value="DUF2063"/>
    <property type="match status" value="1"/>
</dbReference>
<dbReference type="Proteomes" id="UP000191820">
    <property type="component" value="Chromosome"/>
</dbReference>
<keyword evidence="3" id="KW-1185">Reference proteome</keyword>
<accession>A0ABN4YLN9</accession>
<gene>
    <name evidence="2" type="ORF">SJ2017_3217</name>
</gene>